<organism evidence="1 2">
    <name type="scientific">Halovenus aranensis</name>
    <dbReference type="NCBI Taxonomy" id="890420"/>
    <lineage>
        <taxon>Archaea</taxon>
        <taxon>Methanobacteriati</taxon>
        <taxon>Methanobacteriota</taxon>
        <taxon>Stenosarchaea group</taxon>
        <taxon>Halobacteria</taxon>
        <taxon>Halobacteriales</taxon>
        <taxon>Haloarculaceae</taxon>
        <taxon>Halovenus</taxon>
    </lineage>
</organism>
<protein>
    <submittedName>
        <fullName evidence="1">Uncharacterized protein</fullName>
    </submittedName>
</protein>
<name>A0A1G8ZK80_9EURY</name>
<keyword evidence="2" id="KW-1185">Reference proteome</keyword>
<dbReference type="Proteomes" id="UP000198856">
    <property type="component" value="Unassembled WGS sequence"/>
</dbReference>
<proteinExistence type="predicted"/>
<gene>
    <name evidence="1" type="ORF">SAMN05216226_1272</name>
</gene>
<evidence type="ECO:0000313" key="2">
    <source>
        <dbReference type="Proteomes" id="UP000198856"/>
    </source>
</evidence>
<dbReference type="EMBL" id="FNFC01000027">
    <property type="protein sequence ID" value="SDK15467.1"/>
    <property type="molecule type" value="Genomic_DNA"/>
</dbReference>
<dbReference type="AlphaFoldDB" id="A0A1G8ZK80"/>
<evidence type="ECO:0000313" key="1">
    <source>
        <dbReference type="EMBL" id="SDK15467.1"/>
    </source>
</evidence>
<accession>A0A1G8ZK80</accession>
<reference evidence="1 2" key="1">
    <citation type="submission" date="2016-10" db="EMBL/GenBank/DDBJ databases">
        <authorList>
            <person name="de Groot N.N."/>
        </authorList>
    </citation>
    <scope>NUCLEOTIDE SEQUENCE [LARGE SCALE GENOMIC DNA]</scope>
    <source>
        <strain evidence="1 2">IBRC-M10015</strain>
    </source>
</reference>
<sequence length="36" mass="4254">MKHLFEPDRDRREIAVVDEIKLEIEAEEIYGGLLLL</sequence>